<organism evidence="2">
    <name type="scientific">marine sediment metagenome</name>
    <dbReference type="NCBI Taxonomy" id="412755"/>
    <lineage>
        <taxon>unclassified sequences</taxon>
        <taxon>metagenomes</taxon>
        <taxon>ecological metagenomes</taxon>
    </lineage>
</organism>
<reference evidence="2" key="1">
    <citation type="journal article" date="2015" name="Nature">
        <title>Complex archaea that bridge the gap between prokaryotes and eukaryotes.</title>
        <authorList>
            <person name="Spang A."/>
            <person name="Saw J.H."/>
            <person name="Jorgensen S.L."/>
            <person name="Zaremba-Niedzwiedzka K."/>
            <person name="Martijn J."/>
            <person name="Lind A.E."/>
            <person name="van Eijk R."/>
            <person name="Schleper C."/>
            <person name="Guy L."/>
            <person name="Ettema T.J."/>
        </authorList>
    </citation>
    <scope>NUCLEOTIDE SEQUENCE</scope>
</reference>
<proteinExistence type="predicted"/>
<comment type="caution">
    <text evidence="2">The sequence shown here is derived from an EMBL/GenBank/DDBJ whole genome shotgun (WGS) entry which is preliminary data.</text>
</comment>
<feature type="region of interest" description="Disordered" evidence="1">
    <location>
        <begin position="249"/>
        <end position="287"/>
    </location>
</feature>
<accession>A0A0F9R618</accession>
<dbReference type="EMBL" id="LAZR01001038">
    <property type="protein sequence ID" value="KKN52020.1"/>
    <property type="molecule type" value="Genomic_DNA"/>
</dbReference>
<feature type="compositionally biased region" description="Acidic residues" evidence="1">
    <location>
        <begin position="251"/>
        <end position="266"/>
    </location>
</feature>
<protein>
    <submittedName>
        <fullName evidence="2">Uncharacterized protein</fullName>
    </submittedName>
</protein>
<evidence type="ECO:0000256" key="1">
    <source>
        <dbReference type="SAM" id="MobiDB-lite"/>
    </source>
</evidence>
<name>A0A0F9R618_9ZZZZ</name>
<gene>
    <name evidence="2" type="ORF">LCGC14_0616720</name>
</gene>
<evidence type="ECO:0000313" key="2">
    <source>
        <dbReference type="EMBL" id="KKN52020.1"/>
    </source>
</evidence>
<dbReference type="AlphaFoldDB" id="A0A0F9R618"/>
<sequence>MSKLSNDEDRARTKASRGSMGGTKVLKIIEGHTFILLLTEEYEEGFNHWVKIFLEGKKEPKIYKRTCPGGLEAKGWAPDECSLCELSMAQFDLKKAAKEASDSVLAEEYNDKGNDLRASYSAVFPAVKFATLSSRKEVKSAKGKTKTAKVYRPDYVDFQIGKVMLTHAQITKLIDLVEDDAYPQIEEGTDLAVFVLDFVKEKVGDKKFAELTKIIPSKKKSKFELEEEIPDLGDEFEIEDDLEKIVALYNGEEDTEGDEYEEEELEKDTGKKDGKKNQAKDEGEDDF</sequence>
<feature type="compositionally biased region" description="Basic and acidic residues" evidence="1">
    <location>
        <begin position="267"/>
        <end position="281"/>
    </location>
</feature>